<protein>
    <recommendedName>
        <fullName evidence="3">Glycosyltransferase family 2 protein</fullName>
    </recommendedName>
</protein>
<dbReference type="Proteomes" id="UP000284742">
    <property type="component" value="Unassembled WGS sequence"/>
</dbReference>
<dbReference type="SUPFAM" id="SSF53448">
    <property type="entry name" value="Nucleotide-diphospho-sugar transferases"/>
    <property type="match status" value="1"/>
</dbReference>
<dbReference type="InterPro" id="IPR029044">
    <property type="entry name" value="Nucleotide-diphossugar_trans"/>
</dbReference>
<gene>
    <name evidence="1" type="ORF">DW860_14580</name>
</gene>
<sequence>MFEEKEKINRKILNVIYILCMKERPIPRIPFKDLQKCTDKIVLLFSDEVAEWALDINEKKIEIKRVAQTRFYKEYKKKNYNSFVKWRPDFDIPIKRSYALYDARKKNAEYIWLLDDDIIISQDNYFRAIRAMVGGKGIVGFHVTEYPDMSIMDHAKRIVDHHNARISMTGSCMFINVKKVRGYFPYVYNEDLFFFMQQPFQNVVSGGTIRQVERTSWTDFERIRHEQLGDFIYNVYKSRFLKLNTGMIDWKNEKKEQLEQLNRLYETVSDEMVKEAVGVAYEATKYIDIYEVEEFVNNCQFADWVYRL</sequence>
<name>A0A413YH66_9FIRM</name>
<organism evidence="1 2">
    <name type="scientific">Dorea formicigenerans</name>
    <dbReference type="NCBI Taxonomy" id="39486"/>
    <lineage>
        <taxon>Bacteria</taxon>
        <taxon>Bacillati</taxon>
        <taxon>Bacillota</taxon>
        <taxon>Clostridia</taxon>
        <taxon>Lachnospirales</taxon>
        <taxon>Lachnospiraceae</taxon>
        <taxon>Dorea</taxon>
    </lineage>
</organism>
<accession>A0A413YH66</accession>
<evidence type="ECO:0000313" key="1">
    <source>
        <dbReference type="EMBL" id="RHC03587.1"/>
    </source>
</evidence>
<dbReference type="EMBL" id="QSHK01000014">
    <property type="protein sequence ID" value="RHC03587.1"/>
    <property type="molecule type" value="Genomic_DNA"/>
</dbReference>
<comment type="caution">
    <text evidence="1">The sequence shown here is derived from an EMBL/GenBank/DDBJ whole genome shotgun (WGS) entry which is preliminary data.</text>
</comment>
<reference evidence="1 2" key="1">
    <citation type="submission" date="2018-08" db="EMBL/GenBank/DDBJ databases">
        <title>A genome reference for cultivated species of the human gut microbiota.</title>
        <authorList>
            <person name="Zou Y."/>
            <person name="Xue W."/>
            <person name="Luo G."/>
        </authorList>
    </citation>
    <scope>NUCLEOTIDE SEQUENCE [LARGE SCALE GENOMIC DNA]</scope>
    <source>
        <strain evidence="1 2">AM37-5</strain>
    </source>
</reference>
<evidence type="ECO:0008006" key="3">
    <source>
        <dbReference type="Google" id="ProtNLM"/>
    </source>
</evidence>
<dbReference type="AlphaFoldDB" id="A0A413YH66"/>
<proteinExistence type="predicted"/>
<evidence type="ECO:0000313" key="2">
    <source>
        <dbReference type="Proteomes" id="UP000284742"/>
    </source>
</evidence>